<protein>
    <submittedName>
        <fullName evidence="2">Uncharacterized protein</fullName>
    </submittedName>
</protein>
<feature type="region of interest" description="Disordered" evidence="1">
    <location>
        <begin position="9"/>
        <end position="100"/>
    </location>
</feature>
<feature type="non-terminal residue" evidence="2">
    <location>
        <position position="116"/>
    </location>
</feature>
<dbReference type="AlphaFoldDB" id="A0A8H3IW00"/>
<sequence>SYLWYCHPDTLELDRSSQEPSRDQALRGRDFRPAEGYSRRAVPLAIRGQDAPPASDQDGSTDDNPIALPAQRSTTRAPSSSSHQSPPPHPDTPRTTAMSFVYIAPLRTPSKYISIQ</sequence>
<gene>
    <name evidence="2" type="ORF">ALECFALPRED_006638</name>
</gene>
<evidence type="ECO:0000313" key="3">
    <source>
        <dbReference type="Proteomes" id="UP000664203"/>
    </source>
</evidence>
<keyword evidence="3" id="KW-1185">Reference proteome</keyword>
<dbReference type="Proteomes" id="UP000664203">
    <property type="component" value="Unassembled WGS sequence"/>
</dbReference>
<feature type="compositionally biased region" description="Basic and acidic residues" evidence="1">
    <location>
        <begin position="9"/>
        <end position="33"/>
    </location>
</feature>
<reference evidence="2" key="1">
    <citation type="submission" date="2021-03" db="EMBL/GenBank/DDBJ databases">
        <authorList>
            <person name="Tagirdzhanova G."/>
        </authorList>
    </citation>
    <scope>NUCLEOTIDE SEQUENCE</scope>
</reference>
<organism evidence="2 3">
    <name type="scientific">Alectoria fallacina</name>
    <dbReference type="NCBI Taxonomy" id="1903189"/>
    <lineage>
        <taxon>Eukaryota</taxon>
        <taxon>Fungi</taxon>
        <taxon>Dikarya</taxon>
        <taxon>Ascomycota</taxon>
        <taxon>Pezizomycotina</taxon>
        <taxon>Lecanoromycetes</taxon>
        <taxon>OSLEUM clade</taxon>
        <taxon>Lecanoromycetidae</taxon>
        <taxon>Lecanorales</taxon>
        <taxon>Lecanorineae</taxon>
        <taxon>Parmeliaceae</taxon>
        <taxon>Alectoria</taxon>
    </lineage>
</organism>
<dbReference type="EMBL" id="CAJPDR010000422">
    <property type="protein sequence ID" value="CAF9935935.1"/>
    <property type="molecule type" value="Genomic_DNA"/>
</dbReference>
<comment type="caution">
    <text evidence="2">The sequence shown here is derived from an EMBL/GenBank/DDBJ whole genome shotgun (WGS) entry which is preliminary data.</text>
</comment>
<proteinExistence type="predicted"/>
<accession>A0A8H3IW00</accession>
<feature type="non-terminal residue" evidence="2">
    <location>
        <position position="1"/>
    </location>
</feature>
<evidence type="ECO:0000256" key="1">
    <source>
        <dbReference type="SAM" id="MobiDB-lite"/>
    </source>
</evidence>
<name>A0A8H3IW00_9LECA</name>
<evidence type="ECO:0000313" key="2">
    <source>
        <dbReference type="EMBL" id="CAF9935935.1"/>
    </source>
</evidence>
<feature type="compositionally biased region" description="Low complexity" evidence="1">
    <location>
        <begin position="70"/>
        <end position="84"/>
    </location>
</feature>